<evidence type="ECO:0000313" key="3">
    <source>
        <dbReference type="Proteomes" id="UP000317344"/>
    </source>
</evidence>
<sequence length="178" mass="19235">MGEEELVAKIQAMIDDGGIRTSVARDPVNRPMIHHLCDALGEKNPIHLDPQAAKAAGHPDVVAPTGALQVWNMTVPGEEDAAGPSPVDEAYDTLRYNGFPNVVAVNSEQEYVRYLVPGDLLTAEERVESISARKSTKLGPGHFITTLTTYSDQSGSPVGTMRFRTLWYAADGQESGDE</sequence>
<dbReference type="AlphaFoldDB" id="A0A516X6Y3"/>
<dbReference type="Pfam" id="PF13452">
    <property type="entry name" value="FAS1_DH_region"/>
    <property type="match status" value="1"/>
</dbReference>
<proteinExistence type="predicted"/>
<dbReference type="CDD" id="cd03441">
    <property type="entry name" value="R_hydratase_like"/>
    <property type="match status" value="1"/>
</dbReference>
<accession>A0A516X6Y3</accession>
<dbReference type="SUPFAM" id="SSF54637">
    <property type="entry name" value="Thioesterase/thiol ester dehydrase-isomerase"/>
    <property type="match status" value="1"/>
</dbReference>
<dbReference type="Gene3D" id="3.10.129.10">
    <property type="entry name" value="Hotdog Thioesterase"/>
    <property type="match status" value="1"/>
</dbReference>
<name>A0A516X6Y3_9ACTN</name>
<dbReference type="OrthoDB" id="4350329at2"/>
<evidence type="ECO:0000313" key="2">
    <source>
        <dbReference type="EMBL" id="QDQ98810.1"/>
    </source>
</evidence>
<gene>
    <name evidence="2" type="ORF">FO059_17520</name>
</gene>
<evidence type="ECO:0000259" key="1">
    <source>
        <dbReference type="Pfam" id="PF13452"/>
    </source>
</evidence>
<reference evidence="2 3" key="2">
    <citation type="submission" date="2019-07" db="EMBL/GenBank/DDBJ databases">
        <authorList>
            <person name="Huang Y."/>
        </authorList>
    </citation>
    <scope>NUCLEOTIDE SEQUENCE [LARGE SCALE GENOMIC DNA]</scope>
    <source>
        <strain evidence="2 3">HY188</strain>
    </source>
</reference>
<dbReference type="InterPro" id="IPR029069">
    <property type="entry name" value="HotDog_dom_sf"/>
</dbReference>
<dbReference type="RefSeq" id="WP_143910214.1">
    <property type="nucleotide sequence ID" value="NZ_CP041765.1"/>
</dbReference>
<dbReference type="InterPro" id="IPR039569">
    <property type="entry name" value="FAS1-like_DH_region"/>
</dbReference>
<protein>
    <submittedName>
        <fullName evidence="2">MaoC family dehydratase</fullName>
    </submittedName>
</protein>
<dbReference type="Proteomes" id="UP000317344">
    <property type="component" value="Chromosome"/>
</dbReference>
<reference evidence="2 3" key="1">
    <citation type="submission" date="2019-07" db="EMBL/GenBank/DDBJ databases">
        <title>Tomitella cavernea sp. nov., an actinomycete isolated from soil.</title>
        <authorList>
            <person name="Cheng J."/>
        </authorList>
    </citation>
    <scope>NUCLEOTIDE SEQUENCE [LARGE SCALE GENOMIC DNA]</scope>
    <source>
        <strain evidence="2 3">HY188</strain>
    </source>
</reference>
<dbReference type="EMBL" id="CP041765">
    <property type="protein sequence ID" value="QDQ98810.1"/>
    <property type="molecule type" value="Genomic_DNA"/>
</dbReference>
<organism evidence="2 3">
    <name type="scientific">Tomitella fengzijianii</name>
    <dbReference type="NCBI Taxonomy" id="2597660"/>
    <lineage>
        <taxon>Bacteria</taxon>
        <taxon>Bacillati</taxon>
        <taxon>Actinomycetota</taxon>
        <taxon>Actinomycetes</taxon>
        <taxon>Mycobacteriales</taxon>
        <taxon>Tomitella</taxon>
    </lineage>
</organism>
<feature type="domain" description="FAS1-like dehydratase" evidence="1">
    <location>
        <begin position="18"/>
        <end position="160"/>
    </location>
</feature>
<dbReference type="KEGG" id="toy:FO059_17520"/>
<keyword evidence="3" id="KW-1185">Reference proteome</keyword>